<accession>A0A0D3HHM7</accession>
<dbReference type="HOGENOM" id="CLU_1909855_0_0_1"/>
<evidence type="ECO:0000256" key="1">
    <source>
        <dbReference type="SAM" id="MobiDB-lite"/>
    </source>
</evidence>
<reference evidence="2" key="2">
    <citation type="submission" date="2015-03" db="UniProtKB">
        <authorList>
            <consortium name="EnsemblPlants"/>
        </authorList>
    </citation>
    <scope>IDENTIFICATION</scope>
</reference>
<feature type="region of interest" description="Disordered" evidence="1">
    <location>
        <begin position="81"/>
        <end position="100"/>
    </location>
</feature>
<dbReference type="Proteomes" id="UP000026960">
    <property type="component" value="Chromosome 11"/>
</dbReference>
<name>A0A0D3HHM7_9ORYZ</name>
<sequence length="133" mass="14714">MVSSFRLQTSELEQVARRQLQPARGSIWSLICKSAHAQTPACACQQAVRRQSQAHRCEPADRPTAIEAAAAGHMWAASRAARMGAHATSTTRKHLPPTPAMAMDQIDGSVRAKGKEEKRQNYHFTWHSTWPIG</sequence>
<dbReference type="EnsemblPlants" id="OBART11G01530.1">
    <property type="protein sequence ID" value="OBART11G01530.1"/>
    <property type="gene ID" value="OBART11G01530"/>
</dbReference>
<dbReference type="PaxDb" id="65489-OBART11G01530.1"/>
<organism evidence="2">
    <name type="scientific">Oryza barthii</name>
    <dbReference type="NCBI Taxonomy" id="65489"/>
    <lineage>
        <taxon>Eukaryota</taxon>
        <taxon>Viridiplantae</taxon>
        <taxon>Streptophyta</taxon>
        <taxon>Embryophyta</taxon>
        <taxon>Tracheophyta</taxon>
        <taxon>Spermatophyta</taxon>
        <taxon>Magnoliopsida</taxon>
        <taxon>Liliopsida</taxon>
        <taxon>Poales</taxon>
        <taxon>Poaceae</taxon>
        <taxon>BOP clade</taxon>
        <taxon>Oryzoideae</taxon>
        <taxon>Oryzeae</taxon>
        <taxon>Oryzinae</taxon>
        <taxon>Oryza</taxon>
    </lineage>
</organism>
<evidence type="ECO:0000313" key="3">
    <source>
        <dbReference type="Proteomes" id="UP000026960"/>
    </source>
</evidence>
<dbReference type="Gramene" id="OBART11G01530.1">
    <property type="protein sequence ID" value="OBART11G01530.1"/>
    <property type="gene ID" value="OBART11G01530"/>
</dbReference>
<keyword evidence="3" id="KW-1185">Reference proteome</keyword>
<evidence type="ECO:0000313" key="2">
    <source>
        <dbReference type="EnsemblPlants" id="OBART11G01530.1"/>
    </source>
</evidence>
<protein>
    <submittedName>
        <fullName evidence="2">Uncharacterized protein</fullName>
    </submittedName>
</protein>
<proteinExistence type="predicted"/>
<reference evidence="2" key="1">
    <citation type="journal article" date="2009" name="Rice">
        <title>De Novo Next Generation Sequencing of Plant Genomes.</title>
        <authorList>
            <person name="Rounsley S."/>
            <person name="Marri P.R."/>
            <person name="Yu Y."/>
            <person name="He R."/>
            <person name="Sisneros N."/>
            <person name="Goicoechea J.L."/>
            <person name="Lee S.J."/>
            <person name="Angelova A."/>
            <person name="Kudrna D."/>
            <person name="Luo M."/>
            <person name="Affourtit J."/>
            <person name="Desany B."/>
            <person name="Knight J."/>
            <person name="Niazi F."/>
            <person name="Egholm M."/>
            <person name="Wing R.A."/>
        </authorList>
    </citation>
    <scope>NUCLEOTIDE SEQUENCE [LARGE SCALE GENOMIC DNA]</scope>
    <source>
        <strain evidence="2">cv. IRGC 105608</strain>
    </source>
</reference>
<dbReference type="AlphaFoldDB" id="A0A0D3HHM7"/>